<evidence type="ECO:0000313" key="3">
    <source>
        <dbReference type="Proteomes" id="UP000254065"/>
    </source>
</evidence>
<dbReference type="RefSeq" id="WP_029103811.1">
    <property type="nucleotide sequence ID" value="NZ_UGQB01000004.1"/>
</dbReference>
<keyword evidence="3" id="KW-1185">Reference proteome</keyword>
<dbReference type="STRING" id="1122244.GCA_000426885_02485"/>
<sequence>MFLIIVFRILFYVFFIAFYGIITFICIENKKEGMWSGKKTLAFVFAALMSFLLAMYFAFSEPNRLIKYHLKNKSYHEICGVVEGFSFTENRSSTRRKPSFIDVRNEQGDLFSYSVNHFYSSENFDKYQIGDKICIKYFIQFQHIHLHLPSDREILYITKPNSTVYDNHISLTDEFEEFRDEQP</sequence>
<accession>A0A378R247</accession>
<dbReference type="AlphaFoldDB" id="A0A378R247"/>
<evidence type="ECO:0000313" key="2">
    <source>
        <dbReference type="EMBL" id="STZ07920.1"/>
    </source>
</evidence>
<feature type="transmembrane region" description="Helical" evidence="1">
    <location>
        <begin position="40"/>
        <end position="59"/>
    </location>
</feature>
<dbReference type="Proteomes" id="UP000254065">
    <property type="component" value="Unassembled WGS sequence"/>
</dbReference>
<keyword evidence="1" id="KW-1133">Transmembrane helix</keyword>
<dbReference type="EMBL" id="UGQB01000004">
    <property type="protein sequence ID" value="STZ07920.1"/>
    <property type="molecule type" value="Genomic_DNA"/>
</dbReference>
<reference evidence="2 3" key="1">
    <citation type="submission" date="2018-06" db="EMBL/GenBank/DDBJ databases">
        <authorList>
            <consortium name="Pathogen Informatics"/>
            <person name="Doyle S."/>
        </authorList>
    </citation>
    <scope>NUCLEOTIDE SEQUENCE [LARGE SCALE GENOMIC DNA]</scope>
    <source>
        <strain evidence="2 3">NCTC12877</strain>
    </source>
</reference>
<protein>
    <submittedName>
        <fullName evidence="2">Uncharacterized protein</fullName>
    </submittedName>
</protein>
<feature type="transmembrane region" description="Helical" evidence="1">
    <location>
        <begin position="6"/>
        <end position="28"/>
    </location>
</feature>
<gene>
    <name evidence="2" type="ORF">NCTC12877_00900</name>
</gene>
<organism evidence="2 3">
    <name type="scientific">Moraxella caprae</name>
    <dbReference type="NCBI Taxonomy" id="90240"/>
    <lineage>
        <taxon>Bacteria</taxon>
        <taxon>Pseudomonadati</taxon>
        <taxon>Pseudomonadota</taxon>
        <taxon>Gammaproteobacteria</taxon>
        <taxon>Moraxellales</taxon>
        <taxon>Moraxellaceae</taxon>
        <taxon>Moraxella</taxon>
    </lineage>
</organism>
<name>A0A378R247_9GAMM</name>
<keyword evidence="1" id="KW-0472">Membrane</keyword>
<proteinExistence type="predicted"/>
<keyword evidence="1" id="KW-0812">Transmembrane</keyword>
<evidence type="ECO:0000256" key="1">
    <source>
        <dbReference type="SAM" id="Phobius"/>
    </source>
</evidence>